<dbReference type="Proteomes" id="UP001218231">
    <property type="component" value="Plasmid unnamed1"/>
</dbReference>
<keyword evidence="2" id="KW-0812">Transmembrane</keyword>
<keyword evidence="2" id="KW-0472">Membrane</keyword>
<keyword evidence="1" id="KW-0175">Coiled coil</keyword>
<geneLocation type="plasmid" evidence="3 4">
    <name>unnamed1</name>
</geneLocation>
<dbReference type="PANTHER" id="PTHR32309:SF13">
    <property type="entry name" value="FERRIC ENTEROBACTIN TRANSPORT PROTEIN FEPE"/>
    <property type="match status" value="1"/>
</dbReference>
<feature type="transmembrane region" description="Helical" evidence="2">
    <location>
        <begin position="27"/>
        <end position="44"/>
    </location>
</feature>
<protein>
    <submittedName>
        <fullName evidence="3">Uncharacterized protein</fullName>
    </submittedName>
</protein>
<organism evidence="3 4">
    <name type="scientific">Novosphingobium humi</name>
    <dbReference type="NCBI Taxonomy" id="2282397"/>
    <lineage>
        <taxon>Bacteria</taxon>
        <taxon>Pseudomonadati</taxon>
        <taxon>Pseudomonadota</taxon>
        <taxon>Alphaproteobacteria</taxon>
        <taxon>Sphingomonadales</taxon>
        <taxon>Sphingomonadaceae</taxon>
        <taxon>Novosphingobium</taxon>
    </lineage>
</organism>
<sequence>MSMGKGYGLVGSLARHRWAQDALRRRLVLAGAVGVLGLLAVFPANHRAAVTLTPVDPATMGVNQAASSTGLGALSLLGSGGGLSTQTLIETSLQVAHSVYVRQIVARRLNLPARLGKGEQATLRWLEREVDARTLRGGIIEIDTYQHDDALALDLIRAYADAIRQQMAIVNRDQNIARRDALEQVLAQADARLARAQAAYDAYRLRTGTGDPLVNALQASGRVPALDDMIAAKQAEIEGLRHFATESNFHLRKAEAELAALRNRASQAGSNAAQAKGSVGNIVAQTSQGMALRRELELAQMMYDTYKRNLQGTLAEALVVSVNIRLLEAPYLDPARQFNTWALALLLLVLGGGGAIELYLACPPSAARKAVP</sequence>
<feature type="coiled-coil region" evidence="1">
    <location>
        <begin position="179"/>
        <end position="206"/>
    </location>
</feature>
<keyword evidence="3" id="KW-0614">Plasmid</keyword>
<reference evidence="3 4" key="1">
    <citation type="submission" date="2023-02" db="EMBL/GenBank/DDBJ databases">
        <title>Genome sequence of Novosphingobium humi KACC 19094.</title>
        <authorList>
            <person name="Kim S."/>
            <person name="Heo J."/>
            <person name="Kwon S.-W."/>
        </authorList>
    </citation>
    <scope>NUCLEOTIDE SEQUENCE [LARGE SCALE GENOMIC DNA]</scope>
    <source>
        <strain evidence="3 4">KACC 19094</strain>
        <plasmid evidence="3 4">unnamed1</plasmid>
    </source>
</reference>
<proteinExistence type="predicted"/>
<evidence type="ECO:0000313" key="3">
    <source>
        <dbReference type="EMBL" id="WCT79381.1"/>
    </source>
</evidence>
<feature type="transmembrane region" description="Helical" evidence="2">
    <location>
        <begin position="341"/>
        <end position="360"/>
    </location>
</feature>
<keyword evidence="2" id="KW-1133">Transmembrane helix</keyword>
<gene>
    <name evidence="3" type="ORF">PQ457_20520</name>
</gene>
<name>A0ABY7U1J2_9SPHN</name>
<dbReference type="RefSeq" id="WP_273619658.1">
    <property type="nucleotide sequence ID" value="NZ_CP117418.1"/>
</dbReference>
<evidence type="ECO:0000256" key="1">
    <source>
        <dbReference type="SAM" id="Coils"/>
    </source>
</evidence>
<evidence type="ECO:0000256" key="2">
    <source>
        <dbReference type="SAM" id="Phobius"/>
    </source>
</evidence>
<dbReference type="EMBL" id="CP117418">
    <property type="protein sequence ID" value="WCT79381.1"/>
    <property type="molecule type" value="Genomic_DNA"/>
</dbReference>
<dbReference type="InterPro" id="IPR050445">
    <property type="entry name" value="Bact_polysacc_biosynth/exp"/>
</dbReference>
<keyword evidence="4" id="KW-1185">Reference proteome</keyword>
<accession>A0ABY7U1J2</accession>
<evidence type="ECO:0000313" key="4">
    <source>
        <dbReference type="Proteomes" id="UP001218231"/>
    </source>
</evidence>
<dbReference type="PANTHER" id="PTHR32309">
    <property type="entry name" value="TYROSINE-PROTEIN KINASE"/>
    <property type="match status" value="1"/>
</dbReference>